<evidence type="ECO:0000313" key="1">
    <source>
        <dbReference type="EMBL" id="VDO98093.1"/>
    </source>
</evidence>
<dbReference type="AlphaFoldDB" id="A0A3P8B173"/>
<accession>A0A3P8B173</accession>
<reference evidence="1 2" key="1">
    <citation type="submission" date="2018-11" db="EMBL/GenBank/DDBJ databases">
        <authorList>
            <consortium name="Pathogen Informatics"/>
        </authorList>
    </citation>
    <scope>NUCLEOTIDE SEQUENCE [LARGE SCALE GENOMIC DNA]</scope>
    <source>
        <strain>Denwood</strain>
        <strain evidence="2">Zambia</strain>
    </source>
</reference>
<gene>
    <name evidence="1" type="ORF">SMTD_LOCUS3685</name>
</gene>
<dbReference type="EMBL" id="UZAL01007368">
    <property type="protein sequence ID" value="VDO98093.1"/>
    <property type="molecule type" value="Genomic_DNA"/>
</dbReference>
<proteinExistence type="predicted"/>
<keyword evidence="2" id="KW-1185">Reference proteome</keyword>
<evidence type="ECO:0000313" key="2">
    <source>
        <dbReference type="Proteomes" id="UP000269396"/>
    </source>
</evidence>
<organism evidence="1 2">
    <name type="scientific">Schistosoma mattheei</name>
    <dbReference type="NCBI Taxonomy" id="31246"/>
    <lineage>
        <taxon>Eukaryota</taxon>
        <taxon>Metazoa</taxon>
        <taxon>Spiralia</taxon>
        <taxon>Lophotrochozoa</taxon>
        <taxon>Platyhelminthes</taxon>
        <taxon>Trematoda</taxon>
        <taxon>Digenea</taxon>
        <taxon>Strigeidida</taxon>
        <taxon>Schistosomatoidea</taxon>
        <taxon>Schistosomatidae</taxon>
        <taxon>Schistosoma</taxon>
    </lineage>
</organism>
<sequence>MPETLSTDQKSIGTVFSEMTNINSLCQYQSNKPILPNSSVDTSLHQVKPFSFRYLSS</sequence>
<dbReference type="Proteomes" id="UP000269396">
    <property type="component" value="Unassembled WGS sequence"/>
</dbReference>
<name>A0A3P8B173_9TREM</name>
<protein>
    <submittedName>
        <fullName evidence="1">Uncharacterized protein</fullName>
    </submittedName>
</protein>